<keyword evidence="3" id="KW-1185">Reference proteome</keyword>
<dbReference type="RefSeq" id="WP_307503773.1">
    <property type="nucleotide sequence ID" value="NZ_BAAACE010000028.1"/>
</dbReference>
<feature type="transmembrane region" description="Helical" evidence="1">
    <location>
        <begin position="254"/>
        <end position="273"/>
    </location>
</feature>
<accession>A0ABU0MY20</accession>
<organism evidence="2 3">
    <name type="scientific">Paraclostridium ghonii</name>
    <dbReference type="NCBI Taxonomy" id="29358"/>
    <lineage>
        <taxon>Bacteria</taxon>
        <taxon>Bacillati</taxon>
        <taxon>Bacillota</taxon>
        <taxon>Clostridia</taxon>
        <taxon>Peptostreptococcales</taxon>
        <taxon>Peptostreptococcaceae</taxon>
        <taxon>Paraclostridium</taxon>
    </lineage>
</organism>
<feature type="transmembrane region" description="Helical" evidence="1">
    <location>
        <begin position="196"/>
        <end position="218"/>
    </location>
</feature>
<sequence>MNKTSDMIENLKFDNLSNEEFEDILDEELVDIENFLDSYIVKKADEEKIDFTIDKLRIYMPQNKNEEVISIKKASVINKVKINIDLLKMQFKIFNKMYLFLSIIIIFCGLVGAIRFKLNPYMCAYTISPIPILLGLVETLRGKDENVWELELSYKYSFREIMLSKLVIVGITSIVISLLISLVLAGTYSEVNLFKIINICLIPSCFISFISLILASIYRSMNSITLSTSIWIIGCNIVDKNTIKNIVNINNYKLFTIFLLLCIFTILASKIFYKKSVNFIDYKNLDF</sequence>
<evidence type="ECO:0000313" key="3">
    <source>
        <dbReference type="Proteomes" id="UP001232584"/>
    </source>
</evidence>
<evidence type="ECO:0008006" key="4">
    <source>
        <dbReference type="Google" id="ProtNLM"/>
    </source>
</evidence>
<evidence type="ECO:0000256" key="1">
    <source>
        <dbReference type="SAM" id="Phobius"/>
    </source>
</evidence>
<feature type="transmembrane region" description="Helical" evidence="1">
    <location>
        <begin position="97"/>
        <end position="116"/>
    </location>
</feature>
<reference evidence="2 3" key="1">
    <citation type="submission" date="2023-07" db="EMBL/GenBank/DDBJ databases">
        <title>Genomic Encyclopedia of Type Strains, Phase IV (KMG-IV): sequencing the most valuable type-strain genomes for metagenomic binning, comparative biology and taxonomic classification.</title>
        <authorList>
            <person name="Goeker M."/>
        </authorList>
    </citation>
    <scope>NUCLEOTIDE SEQUENCE [LARGE SCALE GENOMIC DNA]</scope>
    <source>
        <strain evidence="2 3">DSM 15049</strain>
    </source>
</reference>
<dbReference type="EMBL" id="JAUSWG010000003">
    <property type="protein sequence ID" value="MDQ0555809.1"/>
    <property type="molecule type" value="Genomic_DNA"/>
</dbReference>
<gene>
    <name evidence="2" type="ORF">QOZ92_000922</name>
</gene>
<keyword evidence="1" id="KW-1133">Transmembrane helix</keyword>
<proteinExistence type="predicted"/>
<feature type="transmembrane region" description="Helical" evidence="1">
    <location>
        <begin position="161"/>
        <end position="184"/>
    </location>
</feature>
<keyword evidence="1" id="KW-0812">Transmembrane</keyword>
<evidence type="ECO:0000313" key="2">
    <source>
        <dbReference type="EMBL" id="MDQ0555809.1"/>
    </source>
</evidence>
<name>A0ABU0MY20_9FIRM</name>
<dbReference type="Proteomes" id="UP001232584">
    <property type="component" value="Unassembled WGS sequence"/>
</dbReference>
<keyword evidence="1" id="KW-0472">Membrane</keyword>
<comment type="caution">
    <text evidence="2">The sequence shown here is derived from an EMBL/GenBank/DDBJ whole genome shotgun (WGS) entry which is preliminary data.</text>
</comment>
<protein>
    <recommendedName>
        <fullName evidence="4">ABC transporter permease</fullName>
    </recommendedName>
</protein>